<dbReference type="GO" id="GO:0016226">
    <property type="term" value="P:iron-sulfur cluster assembly"/>
    <property type="evidence" value="ECO:0007669"/>
    <property type="project" value="TreeGrafter"/>
</dbReference>
<proteinExistence type="predicted"/>
<dbReference type="OrthoDB" id="5594999at2759"/>
<sequence>MNKNIGIINDAYQQKLIECFELAQNQINTSFNKIDSYLDLFLNNNSDSLNIKKTEKKPFVPILDLPQIKFENSNFVQQLCLAIQPLIQLNPNNQIKLKDLSLNEPQTNQEIQSLTNKSNGKTYTYQLIQQYSISYNDWCGAIAINKDCSILLAGCNKQIKVFEFKQDMIKQTQILSEHKDLVYTLNFMKKSYQFISGSCDKSIIIWQQNENNQWVPQYILNGHCNIIYCLLLNNNEDLIVSGSEDNTIKFWMKKSEWQCQQTIKDHSGSVFGLSFNQQQNRVVSCSRDKLIFIMEQQFQNKEWVVIQKIVVEQYGYRLCFIDNNMFTFSQHDKLQISIYEMNSGSQQFTKTRDIHIKCRQGDDCLFPQLYINSKCILVSKYGQYVNLISKQLNGEFATEQSIHFNTNSLFGNMSDDGEYLITWDNNSKQIQIRRYQEQ</sequence>
<dbReference type="InterPro" id="IPR001680">
    <property type="entry name" value="WD40_rpt"/>
</dbReference>
<gene>
    <name evidence="2" type="ORF">POCTA_138.1.T0730006</name>
</gene>
<comment type="caution">
    <text evidence="2">The sequence shown here is derived from an EMBL/GenBank/DDBJ whole genome shotgun (WGS) entry which is preliminary data.</text>
</comment>
<dbReference type="Pfam" id="PF00400">
    <property type="entry name" value="WD40"/>
    <property type="match status" value="3"/>
</dbReference>
<evidence type="ECO:0000313" key="2">
    <source>
        <dbReference type="EMBL" id="CAD8179418.1"/>
    </source>
</evidence>
<dbReference type="GO" id="GO:0097361">
    <property type="term" value="C:cytosolic [4Fe-4S] assembly targeting complex"/>
    <property type="evidence" value="ECO:0007669"/>
    <property type="project" value="TreeGrafter"/>
</dbReference>
<evidence type="ECO:0000313" key="3">
    <source>
        <dbReference type="Proteomes" id="UP000683925"/>
    </source>
</evidence>
<feature type="repeat" description="WD" evidence="1">
    <location>
        <begin position="175"/>
        <end position="207"/>
    </location>
</feature>
<keyword evidence="1" id="KW-0853">WD repeat</keyword>
<reference evidence="2" key="1">
    <citation type="submission" date="2021-01" db="EMBL/GenBank/DDBJ databases">
        <authorList>
            <consortium name="Genoscope - CEA"/>
            <person name="William W."/>
        </authorList>
    </citation>
    <scope>NUCLEOTIDE SEQUENCE</scope>
</reference>
<dbReference type="EMBL" id="CAJJDP010000072">
    <property type="protein sequence ID" value="CAD8179418.1"/>
    <property type="molecule type" value="Genomic_DNA"/>
</dbReference>
<dbReference type="PANTHER" id="PTHR19920">
    <property type="entry name" value="WD40 PROTEIN CIAO1"/>
    <property type="match status" value="1"/>
</dbReference>
<evidence type="ECO:0000256" key="1">
    <source>
        <dbReference type="PROSITE-ProRule" id="PRU00221"/>
    </source>
</evidence>
<organism evidence="2 3">
    <name type="scientific">Paramecium octaurelia</name>
    <dbReference type="NCBI Taxonomy" id="43137"/>
    <lineage>
        <taxon>Eukaryota</taxon>
        <taxon>Sar</taxon>
        <taxon>Alveolata</taxon>
        <taxon>Ciliophora</taxon>
        <taxon>Intramacronucleata</taxon>
        <taxon>Oligohymenophorea</taxon>
        <taxon>Peniculida</taxon>
        <taxon>Parameciidae</taxon>
        <taxon>Paramecium</taxon>
    </lineage>
</organism>
<protein>
    <recommendedName>
        <fullName evidence="4">WD40-repeat-containing domain</fullName>
    </recommendedName>
</protein>
<keyword evidence="3" id="KW-1185">Reference proteome</keyword>
<dbReference type="PANTHER" id="PTHR19920:SF0">
    <property type="entry name" value="CYTOSOLIC IRON-SULFUR PROTEIN ASSEMBLY PROTEIN CIAO1-RELATED"/>
    <property type="match status" value="1"/>
</dbReference>
<name>A0A8S1VN68_PAROT</name>
<dbReference type="PROSITE" id="PS50294">
    <property type="entry name" value="WD_REPEATS_REGION"/>
    <property type="match status" value="2"/>
</dbReference>
<dbReference type="AlphaFoldDB" id="A0A8S1VN68"/>
<accession>A0A8S1VN68</accession>
<evidence type="ECO:0008006" key="4">
    <source>
        <dbReference type="Google" id="ProtNLM"/>
    </source>
</evidence>
<dbReference type="PROSITE" id="PS50082">
    <property type="entry name" value="WD_REPEATS_2"/>
    <property type="match status" value="2"/>
</dbReference>
<dbReference type="SMART" id="SM00320">
    <property type="entry name" value="WD40"/>
    <property type="match status" value="4"/>
</dbReference>
<feature type="repeat" description="WD" evidence="1">
    <location>
        <begin position="220"/>
        <end position="251"/>
    </location>
</feature>
<dbReference type="OMA" id="IFIMEQQ"/>
<dbReference type="Proteomes" id="UP000683925">
    <property type="component" value="Unassembled WGS sequence"/>
</dbReference>